<sequence>MNILKNTFILIVKTADDVSNKTKFAEDNNIIIMDYIKFKEKYL</sequence>
<dbReference type="AlphaFoldDB" id="A0A6C0HPD8"/>
<dbReference type="EMBL" id="MN739997">
    <property type="protein sequence ID" value="QHT82257.1"/>
    <property type="molecule type" value="Genomic_DNA"/>
</dbReference>
<reference evidence="1" key="1">
    <citation type="journal article" date="2020" name="Nature">
        <title>Giant virus diversity and host interactions through global metagenomics.</title>
        <authorList>
            <person name="Schulz F."/>
            <person name="Roux S."/>
            <person name="Paez-Espino D."/>
            <person name="Jungbluth S."/>
            <person name="Walsh D.A."/>
            <person name="Denef V.J."/>
            <person name="McMahon K.D."/>
            <person name="Konstantinidis K.T."/>
            <person name="Eloe-Fadrosh E.A."/>
            <person name="Kyrpides N.C."/>
            <person name="Woyke T."/>
        </authorList>
    </citation>
    <scope>NUCLEOTIDE SEQUENCE</scope>
    <source>
        <strain evidence="1">GVMAG-M-3300023184-161</strain>
    </source>
</reference>
<protein>
    <recommendedName>
        <fullName evidence="2">BRCT domain-containing protein</fullName>
    </recommendedName>
</protein>
<accession>A0A6C0HPD8</accession>
<evidence type="ECO:0008006" key="2">
    <source>
        <dbReference type="Google" id="ProtNLM"/>
    </source>
</evidence>
<name>A0A6C0HPD8_9ZZZZ</name>
<evidence type="ECO:0000313" key="1">
    <source>
        <dbReference type="EMBL" id="QHT82257.1"/>
    </source>
</evidence>
<organism evidence="1">
    <name type="scientific">viral metagenome</name>
    <dbReference type="NCBI Taxonomy" id="1070528"/>
    <lineage>
        <taxon>unclassified sequences</taxon>
        <taxon>metagenomes</taxon>
        <taxon>organismal metagenomes</taxon>
    </lineage>
</organism>
<proteinExistence type="predicted"/>